<organism evidence="1 2">
    <name type="scientific">Tritrichomonas musculus</name>
    <dbReference type="NCBI Taxonomy" id="1915356"/>
    <lineage>
        <taxon>Eukaryota</taxon>
        <taxon>Metamonada</taxon>
        <taxon>Parabasalia</taxon>
        <taxon>Tritrichomonadida</taxon>
        <taxon>Tritrichomonadidae</taxon>
        <taxon>Tritrichomonas</taxon>
    </lineage>
</organism>
<accession>A0ABR2IZV0</accession>
<proteinExistence type="predicted"/>
<evidence type="ECO:0000313" key="1">
    <source>
        <dbReference type="EMBL" id="KAK8871167.1"/>
    </source>
</evidence>
<name>A0ABR2IZV0_9EUKA</name>
<reference evidence="1 2" key="1">
    <citation type="submission" date="2024-04" db="EMBL/GenBank/DDBJ databases">
        <title>Tritrichomonas musculus Genome.</title>
        <authorList>
            <person name="Alves-Ferreira E."/>
            <person name="Grigg M."/>
            <person name="Lorenzi H."/>
            <person name="Galac M."/>
        </authorList>
    </citation>
    <scope>NUCLEOTIDE SEQUENCE [LARGE SCALE GENOMIC DNA]</scope>
    <source>
        <strain evidence="1 2">EAF2021</strain>
    </source>
</reference>
<protein>
    <submittedName>
        <fullName evidence="1">Uncharacterized protein</fullName>
    </submittedName>
</protein>
<dbReference type="Proteomes" id="UP001470230">
    <property type="component" value="Unassembled WGS sequence"/>
</dbReference>
<comment type="caution">
    <text evidence="1">The sequence shown here is derived from an EMBL/GenBank/DDBJ whole genome shotgun (WGS) entry which is preliminary data.</text>
</comment>
<sequence length="325" mass="36584">MNNVNKFQNSINIEISRCREQIRRKNDSIKVAMNSLQRLYLANGPNFLQQFEFVVGGNVYIQGASELLSDLQLLKQNSNLLFVKKDLPNDVKSALERSYSFSRINNQRDLYNVLKPVLRYHNLNDVSPSHEARVYLSSEGINEQDVLKYYPHIKQQCNFVDNPYIMQSLAKYSCLFQLGLPLTTPSGSSSQYSSQNLPQQYVPQGMQAQYATQGMQAQYATQDMQAQYATQGMQAQYATQGMQAQYATQGMQAQYATQGIPAQYATQGIPAQYAAQGIPAQYTTQGIPAQYVIQGTPTQYGGQDSPQDFEGLPKDLFVSVRPQKK</sequence>
<keyword evidence="2" id="KW-1185">Reference proteome</keyword>
<evidence type="ECO:0000313" key="2">
    <source>
        <dbReference type="Proteomes" id="UP001470230"/>
    </source>
</evidence>
<gene>
    <name evidence="1" type="ORF">M9Y10_009080</name>
</gene>
<dbReference type="EMBL" id="JAPFFF010000014">
    <property type="protein sequence ID" value="KAK8871167.1"/>
    <property type="molecule type" value="Genomic_DNA"/>
</dbReference>